<evidence type="ECO:0000256" key="1">
    <source>
        <dbReference type="ARBA" id="ARBA00004245"/>
    </source>
</evidence>
<dbReference type="AlphaFoldDB" id="A0AAD5WLI2"/>
<comment type="caution">
    <text evidence="9">The sequence shown here is derived from an EMBL/GenBank/DDBJ whole genome shotgun (WGS) entry which is preliminary data.</text>
</comment>
<dbReference type="GO" id="GO:0007018">
    <property type="term" value="P:microtubule-based movement"/>
    <property type="evidence" value="ECO:0007669"/>
    <property type="project" value="InterPro"/>
</dbReference>
<proteinExistence type="inferred from homology"/>
<evidence type="ECO:0000259" key="8">
    <source>
        <dbReference type="PROSITE" id="PS50067"/>
    </source>
</evidence>
<keyword evidence="10" id="KW-1185">Reference proteome</keyword>
<dbReference type="GO" id="GO:0005874">
    <property type="term" value="C:microtubule"/>
    <property type="evidence" value="ECO:0007669"/>
    <property type="project" value="UniProtKB-KW"/>
</dbReference>
<feature type="coiled-coil region" evidence="7">
    <location>
        <begin position="363"/>
        <end position="404"/>
    </location>
</feature>
<evidence type="ECO:0000256" key="5">
    <source>
        <dbReference type="PROSITE-ProRule" id="PRU00283"/>
    </source>
</evidence>
<evidence type="ECO:0000256" key="7">
    <source>
        <dbReference type="SAM" id="Coils"/>
    </source>
</evidence>
<dbReference type="PANTHER" id="PTHR47969">
    <property type="entry name" value="CHROMOSOME-ASSOCIATED KINESIN KIF4A-RELATED"/>
    <property type="match status" value="1"/>
</dbReference>
<protein>
    <recommendedName>
        <fullName evidence="6">Kinesin-like protein</fullName>
    </recommendedName>
</protein>
<evidence type="ECO:0000313" key="9">
    <source>
        <dbReference type="EMBL" id="KAJ1374196.1"/>
    </source>
</evidence>
<dbReference type="InterPro" id="IPR027417">
    <property type="entry name" value="P-loop_NTPase"/>
</dbReference>
<feature type="coiled-coil region" evidence="7">
    <location>
        <begin position="489"/>
        <end position="611"/>
    </location>
</feature>
<comment type="subcellular location">
    <subcellularLocation>
        <location evidence="1">Cytoplasm</location>
        <location evidence="1">Cytoskeleton</location>
    </subcellularLocation>
</comment>
<keyword evidence="3 6" id="KW-0067">ATP-binding</keyword>
<keyword evidence="6" id="KW-0493">Microtubule</keyword>
<evidence type="ECO:0000256" key="6">
    <source>
        <dbReference type="RuleBase" id="RU000394"/>
    </source>
</evidence>
<feature type="domain" description="Kinesin motor" evidence="8">
    <location>
        <begin position="1"/>
        <end position="245"/>
    </location>
</feature>
<dbReference type="InterPro" id="IPR001752">
    <property type="entry name" value="Kinesin_motor_dom"/>
</dbReference>
<evidence type="ECO:0000256" key="3">
    <source>
        <dbReference type="ARBA" id="ARBA00022840"/>
    </source>
</evidence>
<evidence type="ECO:0000313" key="10">
    <source>
        <dbReference type="Proteomes" id="UP001196413"/>
    </source>
</evidence>
<keyword evidence="2 6" id="KW-0547">Nucleotide-binding</keyword>
<comment type="similarity">
    <text evidence="5 6">Belongs to the TRAFAC class myosin-kinesin ATPase superfamily. Kinesin family.</text>
</comment>
<comment type="caution">
    <text evidence="5">Lacks conserved residue(s) required for the propagation of feature annotation.</text>
</comment>
<dbReference type="GO" id="GO:0005524">
    <property type="term" value="F:ATP binding"/>
    <property type="evidence" value="ECO:0007669"/>
    <property type="project" value="UniProtKB-KW"/>
</dbReference>
<feature type="coiled-coil region" evidence="7">
    <location>
        <begin position="260"/>
        <end position="302"/>
    </location>
</feature>
<dbReference type="InterPro" id="IPR036961">
    <property type="entry name" value="Kinesin_motor_dom_sf"/>
</dbReference>
<sequence length="734" mass="84012">MFGPPNVENCLVDGLQQGIMPRACDALFKKLCTRAAEKGENFTYEVSCRFVELYNEEFYDLLSRTQQKLSIRSDSKGVYLLGVSEHKVLSAIDMMRILEIGWDARRTAETEMNRESSRSHSIFTVDVKTEELVNTIVNKKCATLNLVDLAGSERQTQAKTFGDRFREAVNINLSLTVLGRVIRTLSDVNRRDDHVPYRDSKLTHFLRDSLGGNSRTAVIVNIHPDKGYYSDSLSTLQFAAECRKIENRVCANEDLTGDTVMAYKSEITRLREEIRLNEEKIRAEMNSKMEAIGEELKEWKETAISREKELLKAQIQCDLFFAQLMNKTNQDSNSQSHDELMRDISSQLCKRIDSVRTFEDFTKVQLENDLSNARSQLDQLRIRCESAEAARRDLNEKYNNILQECNDSFLGTPLRRLNLNTPRGHHEMVKTPAQRKKERRQTLFTPASENRDRASRAFRPVLFEENDDGDQQRQGDIEQDKDMIEERELLRLEIDNNRLSQIIAEKEAAIKDICDKQKSQSKQWIEEKKLLIETESSLNARIEVLEREKSSLLENLKESQQQAQLLGANLSSCNDEKCRLEQSVESLRTEKLDLEDRLQVMQNENERLLAELEGLPELVSDACVAFTVIRGGLPIYQVSAAMLADSFVEIGGSAYVLFLRILELFFMNPLEQTFSCGNNISELRLQLNAALENNSNLQVRNEAVEKECNSHLVALRSKEEDIHQIVAAPPQSGT</sequence>
<dbReference type="InterPro" id="IPR027640">
    <property type="entry name" value="Kinesin-like_fam"/>
</dbReference>
<accession>A0AAD5WLI2</accession>
<dbReference type="GO" id="GO:0008017">
    <property type="term" value="F:microtubule binding"/>
    <property type="evidence" value="ECO:0007669"/>
    <property type="project" value="InterPro"/>
</dbReference>
<dbReference type="GO" id="GO:0051231">
    <property type="term" value="P:spindle elongation"/>
    <property type="evidence" value="ECO:0007669"/>
    <property type="project" value="TreeGrafter"/>
</dbReference>
<dbReference type="PRINTS" id="PR00380">
    <property type="entry name" value="KINESINHEAVY"/>
</dbReference>
<dbReference type="GO" id="GO:0007052">
    <property type="term" value="P:mitotic spindle organization"/>
    <property type="evidence" value="ECO:0007669"/>
    <property type="project" value="TreeGrafter"/>
</dbReference>
<dbReference type="Proteomes" id="UP001196413">
    <property type="component" value="Unassembled WGS sequence"/>
</dbReference>
<dbReference type="Pfam" id="PF00225">
    <property type="entry name" value="Kinesin"/>
    <property type="match status" value="1"/>
</dbReference>
<organism evidence="9 10">
    <name type="scientific">Parelaphostrongylus tenuis</name>
    <name type="common">Meningeal worm</name>
    <dbReference type="NCBI Taxonomy" id="148309"/>
    <lineage>
        <taxon>Eukaryota</taxon>
        <taxon>Metazoa</taxon>
        <taxon>Ecdysozoa</taxon>
        <taxon>Nematoda</taxon>
        <taxon>Chromadorea</taxon>
        <taxon>Rhabditida</taxon>
        <taxon>Rhabditina</taxon>
        <taxon>Rhabditomorpha</taxon>
        <taxon>Strongyloidea</taxon>
        <taxon>Metastrongylidae</taxon>
        <taxon>Parelaphostrongylus</taxon>
    </lineage>
</organism>
<feature type="coiled-coil region" evidence="7">
    <location>
        <begin position="680"/>
        <end position="707"/>
    </location>
</feature>
<dbReference type="GO" id="GO:0005875">
    <property type="term" value="C:microtubule associated complex"/>
    <property type="evidence" value="ECO:0007669"/>
    <property type="project" value="TreeGrafter"/>
</dbReference>
<name>A0AAD5WLI2_PARTN</name>
<evidence type="ECO:0000256" key="4">
    <source>
        <dbReference type="ARBA" id="ARBA00023212"/>
    </source>
</evidence>
<keyword evidence="7" id="KW-0175">Coiled coil</keyword>
<dbReference type="PROSITE" id="PS50067">
    <property type="entry name" value="KINESIN_MOTOR_2"/>
    <property type="match status" value="1"/>
</dbReference>
<dbReference type="InterPro" id="IPR019821">
    <property type="entry name" value="Kinesin_motor_CS"/>
</dbReference>
<gene>
    <name evidence="9" type="primary">KLP-10_4</name>
    <name evidence="9" type="ORF">KIN20_036823</name>
</gene>
<evidence type="ECO:0000256" key="2">
    <source>
        <dbReference type="ARBA" id="ARBA00022741"/>
    </source>
</evidence>
<keyword evidence="4" id="KW-0206">Cytoskeleton</keyword>
<dbReference type="SUPFAM" id="SSF52540">
    <property type="entry name" value="P-loop containing nucleoside triphosphate hydrolases"/>
    <property type="match status" value="1"/>
</dbReference>
<keyword evidence="4" id="KW-0963">Cytoplasm</keyword>
<dbReference type="Gene3D" id="3.40.850.10">
    <property type="entry name" value="Kinesin motor domain"/>
    <property type="match status" value="1"/>
</dbReference>
<dbReference type="GO" id="GO:0003777">
    <property type="term" value="F:microtubule motor activity"/>
    <property type="evidence" value="ECO:0007669"/>
    <property type="project" value="InterPro"/>
</dbReference>
<dbReference type="PANTHER" id="PTHR47969:SF29">
    <property type="entry name" value="KINESIN-LIKE PROTEIN"/>
    <property type="match status" value="1"/>
</dbReference>
<dbReference type="SMART" id="SM00129">
    <property type="entry name" value="KISc"/>
    <property type="match status" value="1"/>
</dbReference>
<keyword evidence="6" id="KW-0505">Motor protein</keyword>
<dbReference type="EMBL" id="JAHQIW010007408">
    <property type="protein sequence ID" value="KAJ1374196.1"/>
    <property type="molecule type" value="Genomic_DNA"/>
</dbReference>
<reference evidence="9" key="1">
    <citation type="submission" date="2021-06" db="EMBL/GenBank/DDBJ databases">
        <title>Parelaphostrongylus tenuis whole genome reference sequence.</title>
        <authorList>
            <person name="Garwood T.J."/>
            <person name="Larsen P.A."/>
            <person name="Fountain-Jones N.M."/>
            <person name="Garbe J.R."/>
            <person name="Macchietto M.G."/>
            <person name="Kania S.A."/>
            <person name="Gerhold R.W."/>
            <person name="Richards J.E."/>
            <person name="Wolf T.M."/>
        </authorList>
    </citation>
    <scope>NUCLEOTIDE SEQUENCE</scope>
    <source>
        <strain evidence="9">MNPRO001-30</strain>
        <tissue evidence="9">Meninges</tissue>
    </source>
</reference>
<dbReference type="PROSITE" id="PS00411">
    <property type="entry name" value="KINESIN_MOTOR_1"/>
    <property type="match status" value="1"/>
</dbReference>